<evidence type="ECO:0000256" key="11">
    <source>
        <dbReference type="ARBA" id="ARBA00023136"/>
    </source>
</evidence>
<dbReference type="GO" id="GO:0005524">
    <property type="term" value="F:ATP binding"/>
    <property type="evidence" value="ECO:0007669"/>
    <property type="project" value="UniProtKB-KW"/>
</dbReference>
<feature type="domain" description="ABC transporter" evidence="14">
    <location>
        <begin position="274"/>
        <end position="513"/>
    </location>
</feature>
<dbReference type="Gene3D" id="3.40.50.300">
    <property type="entry name" value="P-loop containing nucleotide triphosphate hydrolases"/>
    <property type="match status" value="2"/>
</dbReference>
<feature type="region of interest" description="Disordered" evidence="12">
    <location>
        <begin position="231"/>
        <end position="250"/>
    </location>
</feature>
<feature type="transmembrane region" description="Helical" evidence="13">
    <location>
        <begin position="530"/>
        <end position="561"/>
    </location>
</feature>
<keyword evidence="16" id="KW-1185">Reference proteome</keyword>
<dbReference type="EMBL" id="JAAIII010000001">
    <property type="protein sequence ID" value="NMM92836.1"/>
    <property type="molecule type" value="Genomic_DNA"/>
</dbReference>
<evidence type="ECO:0000256" key="9">
    <source>
        <dbReference type="ARBA" id="ARBA00022967"/>
    </source>
</evidence>
<evidence type="ECO:0000256" key="2">
    <source>
        <dbReference type="ARBA" id="ARBA00004236"/>
    </source>
</evidence>
<dbReference type="SMART" id="SM00382">
    <property type="entry name" value="AAA"/>
    <property type="match status" value="2"/>
</dbReference>
<evidence type="ECO:0000256" key="1">
    <source>
        <dbReference type="ARBA" id="ARBA00004141"/>
    </source>
</evidence>
<dbReference type="GO" id="GO:0043190">
    <property type="term" value="C:ATP-binding cassette (ABC) transporter complex"/>
    <property type="evidence" value="ECO:0007669"/>
    <property type="project" value="TreeGrafter"/>
</dbReference>
<dbReference type="InterPro" id="IPR003339">
    <property type="entry name" value="ABC/ECF_trnsptr_transmembrane"/>
</dbReference>
<evidence type="ECO:0000256" key="5">
    <source>
        <dbReference type="ARBA" id="ARBA00022475"/>
    </source>
</evidence>
<evidence type="ECO:0000313" key="15">
    <source>
        <dbReference type="EMBL" id="NMM92836.1"/>
    </source>
</evidence>
<accession>A0A7Y0HRF1</accession>
<evidence type="ECO:0000313" key="16">
    <source>
        <dbReference type="Proteomes" id="UP000532194"/>
    </source>
</evidence>
<dbReference type="GO" id="GO:0042626">
    <property type="term" value="F:ATPase-coupled transmembrane transporter activity"/>
    <property type="evidence" value="ECO:0007669"/>
    <property type="project" value="TreeGrafter"/>
</dbReference>
<dbReference type="Proteomes" id="UP000532194">
    <property type="component" value="Unassembled WGS sequence"/>
</dbReference>
<feature type="transmembrane region" description="Helical" evidence="13">
    <location>
        <begin position="573"/>
        <end position="591"/>
    </location>
</feature>
<gene>
    <name evidence="15" type="ORF">G1C95_0021</name>
</gene>
<dbReference type="InterPro" id="IPR003593">
    <property type="entry name" value="AAA+_ATPase"/>
</dbReference>
<dbReference type="InterPro" id="IPR017871">
    <property type="entry name" value="ABC_transporter-like_CS"/>
</dbReference>
<keyword evidence="4" id="KW-0813">Transport</keyword>
<dbReference type="InterPro" id="IPR015856">
    <property type="entry name" value="ABC_transpr_CbiO/EcfA_su"/>
</dbReference>
<comment type="similarity">
    <text evidence="3">Belongs to the ABC transporter superfamily.</text>
</comment>
<evidence type="ECO:0000256" key="6">
    <source>
        <dbReference type="ARBA" id="ARBA00022692"/>
    </source>
</evidence>
<dbReference type="PROSITE" id="PS50893">
    <property type="entry name" value="ABC_TRANSPORTER_2"/>
    <property type="match status" value="2"/>
</dbReference>
<feature type="transmembrane region" description="Helical" evidence="13">
    <location>
        <begin position="744"/>
        <end position="765"/>
    </location>
</feature>
<feature type="domain" description="ABC transporter" evidence="14">
    <location>
        <begin position="12"/>
        <end position="251"/>
    </location>
</feature>
<keyword evidence="5" id="KW-1003">Cell membrane</keyword>
<sequence length="767" mass="82432">MIDTTIRRLTIARLDNIRFSYDGGASWALDGVSLTIVEGERICLTGPNGSGKSTLARLIAGLAAPDSGTVTLLGRRVFDDAGPNADEYRQARRGIGAVFQNPEDQLVTTSLEDDVAFGPENLGLQRRLIGERIGGALVAVDLNDRRHADPTHFSGGQQQRAAIAGMLAMRPRLLVLDEPTAMLDEVSRAEVLEILDELQARGTTIVHVTHHTGDTVHADRVLRLEAGRVQADVPADRSDEASLSEGTTAQDSIAPVVASHAPHDSNAPQQPFAIVADHLAYGYQNDRQPVFTDVCLRIRQGETVALMGANGSGKSTLARLLCALARPAAGSIMVAGLPIAPAKPKRKQLTELRKRVGYVMQHPERQLFADTVADDVAYGPRNQGLSDDEVDQRVGEALRLLHIEHLADRSPFELSGGQQRLAAIAGIVASKPQVLVMDEPTASLDAAARSRIHDLVRALRAQGVTMLIITHDRAEAAMLADRVLDMNQLCRSNAASPSDSETTETTETTSVSAAKQHHSLLQRLDPRVKMVGFLIVMFSMFAVSNPMQLAAAALLTLAAILAARMNPLEVARTVHPILAMLVLMGLLNLFVVRTGTPLVELGPISITDDAVRFAILYTCRFALVIIQGALFLTTTGPTAITDAFASLLSPLGRLGLHTQELSLVMSLALRFIPTLTDEALAIRNAQAARGGSIETGSPSQKLRAMAAIIVPVLAGTMRHADNLALALDARCYEEGIHRTHWRQLAIRSHDIACIACVCGWLVVLVTL</sequence>
<organism evidence="15 16">
    <name type="scientific">Bifidobacterium oedipodis</name>
    <dbReference type="NCBI Taxonomy" id="2675322"/>
    <lineage>
        <taxon>Bacteria</taxon>
        <taxon>Bacillati</taxon>
        <taxon>Actinomycetota</taxon>
        <taxon>Actinomycetes</taxon>
        <taxon>Bifidobacteriales</taxon>
        <taxon>Bifidobacteriaceae</taxon>
        <taxon>Bifidobacterium</taxon>
    </lineage>
</organism>
<dbReference type="CDD" id="cd03225">
    <property type="entry name" value="ABC_cobalt_CbiO_domain1"/>
    <property type="match status" value="2"/>
</dbReference>
<dbReference type="GO" id="GO:0016887">
    <property type="term" value="F:ATP hydrolysis activity"/>
    <property type="evidence" value="ECO:0007669"/>
    <property type="project" value="InterPro"/>
</dbReference>
<keyword evidence="9" id="KW-1278">Translocase</keyword>
<dbReference type="Pfam" id="PF02361">
    <property type="entry name" value="CbiQ"/>
    <property type="match status" value="1"/>
</dbReference>
<feature type="transmembrane region" description="Helical" evidence="13">
    <location>
        <begin position="611"/>
        <end position="632"/>
    </location>
</feature>
<dbReference type="PROSITE" id="PS00211">
    <property type="entry name" value="ABC_TRANSPORTER_1"/>
    <property type="match status" value="2"/>
</dbReference>
<proteinExistence type="inferred from homology"/>
<reference evidence="15 16" key="1">
    <citation type="submission" date="2020-02" db="EMBL/GenBank/DDBJ databases">
        <title>Characterization of phylogenetic diversity of novel bifidobacterial species isolated in Czech ZOOs.</title>
        <authorList>
            <person name="Lugli G.A."/>
            <person name="Vera N.B."/>
            <person name="Ventura M."/>
        </authorList>
    </citation>
    <scope>NUCLEOTIDE SEQUENCE [LARGE SCALE GENOMIC DNA]</scope>
    <source>
        <strain evidence="15 16">DSM 109957</strain>
    </source>
</reference>
<evidence type="ECO:0000256" key="13">
    <source>
        <dbReference type="SAM" id="Phobius"/>
    </source>
</evidence>
<dbReference type="PANTHER" id="PTHR43553">
    <property type="entry name" value="HEAVY METAL TRANSPORTER"/>
    <property type="match status" value="1"/>
</dbReference>
<dbReference type="InterPro" id="IPR027417">
    <property type="entry name" value="P-loop_NTPase"/>
</dbReference>
<keyword evidence="11 13" id="KW-0472">Membrane</keyword>
<dbReference type="CDD" id="cd16914">
    <property type="entry name" value="EcfT"/>
    <property type="match status" value="1"/>
</dbReference>
<evidence type="ECO:0000256" key="3">
    <source>
        <dbReference type="ARBA" id="ARBA00005417"/>
    </source>
</evidence>
<feature type="region of interest" description="Disordered" evidence="12">
    <location>
        <begin position="492"/>
        <end position="512"/>
    </location>
</feature>
<keyword evidence="10 13" id="KW-1133">Transmembrane helix</keyword>
<evidence type="ECO:0000256" key="7">
    <source>
        <dbReference type="ARBA" id="ARBA00022741"/>
    </source>
</evidence>
<evidence type="ECO:0000256" key="8">
    <source>
        <dbReference type="ARBA" id="ARBA00022840"/>
    </source>
</evidence>
<dbReference type="NCBIfam" id="NF010167">
    <property type="entry name" value="PRK13648.1"/>
    <property type="match status" value="2"/>
</dbReference>
<keyword evidence="7" id="KW-0547">Nucleotide-binding</keyword>
<dbReference type="Pfam" id="PF00005">
    <property type="entry name" value="ABC_tran"/>
    <property type="match status" value="2"/>
</dbReference>
<dbReference type="InterPro" id="IPR050095">
    <property type="entry name" value="ECF_ABC_transporter_ATP-bd"/>
</dbReference>
<name>A0A7Y0HRF1_9BIFI</name>
<dbReference type="FunFam" id="3.40.50.300:FF:000224">
    <property type="entry name" value="Energy-coupling factor transporter ATP-binding protein EcfA"/>
    <property type="match status" value="1"/>
</dbReference>
<keyword evidence="8" id="KW-0067">ATP-binding</keyword>
<evidence type="ECO:0000256" key="10">
    <source>
        <dbReference type="ARBA" id="ARBA00022989"/>
    </source>
</evidence>
<comment type="subcellular location">
    <subcellularLocation>
        <location evidence="2">Cell membrane</location>
    </subcellularLocation>
    <subcellularLocation>
        <location evidence="1">Membrane</location>
        <topology evidence="1">Multi-pass membrane protein</topology>
    </subcellularLocation>
</comment>
<evidence type="ECO:0000259" key="14">
    <source>
        <dbReference type="PROSITE" id="PS50893"/>
    </source>
</evidence>
<evidence type="ECO:0000256" key="12">
    <source>
        <dbReference type="SAM" id="MobiDB-lite"/>
    </source>
</evidence>
<comment type="caution">
    <text evidence="15">The sequence shown here is derived from an EMBL/GenBank/DDBJ whole genome shotgun (WGS) entry which is preliminary data.</text>
</comment>
<dbReference type="SUPFAM" id="SSF52540">
    <property type="entry name" value="P-loop containing nucleoside triphosphate hydrolases"/>
    <property type="match status" value="2"/>
</dbReference>
<dbReference type="AlphaFoldDB" id="A0A7Y0HRF1"/>
<dbReference type="InterPro" id="IPR003439">
    <property type="entry name" value="ABC_transporter-like_ATP-bd"/>
</dbReference>
<keyword evidence="6 13" id="KW-0812">Transmembrane</keyword>
<protein>
    <submittedName>
        <fullName evidence="15">Cobalt ABC transporter</fullName>
    </submittedName>
</protein>
<evidence type="ECO:0000256" key="4">
    <source>
        <dbReference type="ARBA" id="ARBA00022448"/>
    </source>
</evidence>